<feature type="non-terminal residue" evidence="2">
    <location>
        <position position="383"/>
    </location>
</feature>
<protein>
    <recommendedName>
        <fullName evidence="1">T6SS Phospholipase effector Tle1-like catalytic domain-containing protein</fullName>
    </recommendedName>
</protein>
<evidence type="ECO:0000313" key="3">
    <source>
        <dbReference type="Proteomes" id="UP001221142"/>
    </source>
</evidence>
<proteinExistence type="predicted"/>
<evidence type="ECO:0000259" key="1">
    <source>
        <dbReference type="Pfam" id="PF09994"/>
    </source>
</evidence>
<reference evidence="2" key="1">
    <citation type="submission" date="2023-03" db="EMBL/GenBank/DDBJ databases">
        <title>Massive genome expansion in bonnet fungi (Mycena s.s.) driven by repeated elements and novel gene families across ecological guilds.</title>
        <authorList>
            <consortium name="Lawrence Berkeley National Laboratory"/>
            <person name="Harder C.B."/>
            <person name="Miyauchi S."/>
            <person name="Viragh M."/>
            <person name="Kuo A."/>
            <person name="Thoen E."/>
            <person name="Andreopoulos B."/>
            <person name="Lu D."/>
            <person name="Skrede I."/>
            <person name="Drula E."/>
            <person name="Henrissat B."/>
            <person name="Morin E."/>
            <person name="Kohler A."/>
            <person name="Barry K."/>
            <person name="LaButti K."/>
            <person name="Morin E."/>
            <person name="Salamov A."/>
            <person name="Lipzen A."/>
            <person name="Mereny Z."/>
            <person name="Hegedus B."/>
            <person name="Baldrian P."/>
            <person name="Stursova M."/>
            <person name="Weitz H."/>
            <person name="Taylor A."/>
            <person name="Grigoriev I.V."/>
            <person name="Nagy L.G."/>
            <person name="Martin F."/>
            <person name="Kauserud H."/>
        </authorList>
    </citation>
    <scope>NUCLEOTIDE SEQUENCE</scope>
    <source>
        <strain evidence="2">9284</strain>
    </source>
</reference>
<dbReference type="Pfam" id="PF09994">
    <property type="entry name" value="T6SS_Tle1-like_cat"/>
    <property type="match status" value="1"/>
</dbReference>
<dbReference type="EMBL" id="JARKIF010000012">
    <property type="protein sequence ID" value="KAJ7626129.1"/>
    <property type="molecule type" value="Genomic_DNA"/>
</dbReference>
<name>A0AAD7FLT3_9AGAR</name>
<dbReference type="PANTHER" id="PTHR33840">
    <property type="match status" value="1"/>
</dbReference>
<gene>
    <name evidence="2" type="ORF">FB45DRAFT_836360</name>
</gene>
<organism evidence="2 3">
    <name type="scientific">Roridomyces roridus</name>
    <dbReference type="NCBI Taxonomy" id="1738132"/>
    <lineage>
        <taxon>Eukaryota</taxon>
        <taxon>Fungi</taxon>
        <taxon>Dikarya</taxon>
        <taxon>Basidiomycota</taxon>
        <taxon>Agaricomycotina</taxon>
        <taxon>Agaricomycetes</taxon>
        <taxon>Agaricomycetidae</taxon>
        <taxon>Agaricales</taxon>
        <taxon>Marasmiineae</taxon>
        <taxon>Mycenaceae</taxon>
        <taxon>Roridomyces</taxon>
    </lineage>
</organism>
<keyword evidence="3" id="KW-1185">Reference proteome</keyword>
<accession>A0AAD7FLT3</accession>
<feature type="domain" description="T6SS Phospholipase effector Tle1-like catalytic" evidence="1">
    <location>
        <begin position="50"/>
        <end position="369"/>
    </location>
</feature>
<dbReference type="InterPro" id="IPR018712">
    <property type="entry name" value="Tle1-like_cat"/>
</dbReference>
<dbReference type="AlphaFoldDB" id="A0AAD7FLT3"/>
<evidence type="ECO:0000313" key="2">
    <source>
        <dbReference type="EMBL" id="KAJ7626129.1"/>
    </source>
</evidence>
<dbReference type="PANTHER" id="PTHR33840:SF2">
    <property type="entry name" value="TLE1 PHOSPHOLIPASE DOMAIN-CONTAINING PROTEIN"/>
    <property type="match status" value="1"/>
</dbReference>
<dbReference type="InterPro" id="IPR029058">
    <property type="entry name" value="AB_hydrolase_fold"/>
</dbReference>
<comment type="caution">
    <text evidence="2">The sequence shown here is derived from an EMBL/GenBank/DDBJ whole genome shotgun (WGS) entry which is preliminary data.</text>
</comment>
<dbReference type="Proteomes" id="UP001221142">
    <property type="component" value="Unassembled WGS sequence"/>
</dbReference>
<sequence>MGTPAPALDPLESRLKALEETLEDIKKRPDVTHDQRCLCTEHDRPPPSGRRLIVALDGTANKFGARSSHVVEFYSRVIKREDQPSYYLSGIGTYARKDISRWRVLERMRVALPHFWASITAGGFESNILASYQWLSENYQPGDQIYLLGYSRGAYQVRVLAAMIGKVGLICTGNREQIPFALEIYRDPQSSAKVTVFSDGSTKDPNRKNPAEVTVKIVANGKGFTRSTLRMFMRLKTGSKKHGTNQSSNHKNSDRPVPVEIIATLLEPDDCTTTTAAEEFKKAFRHDVPIHFVGVWDTVSSVGLFRNKSYPNARSANNVCFFRHALALDEKRVKFLPEYVAAPESAFKVGEFGSPRCKEVWFRGCHSDVRWMAYEAMLAGLQM</sequence>
<dbReference type="SUPFAM" id="SSF53474">
    <property type="entry name" value="alpha/beta-Hydrolases"/>
    <property type="match status" value="1"/>
</dbReference>